<dbReference type="EMBL" id="KZ679258">
    <property type="protein sequence ID" value="PTB44033.1"/>
    <property type="molecule type" value="Genomic_DNA"/>
</dbReference>
<evidence type="ECO:0000256" key="5">
    <source>
        <dbReference type="RuleBase" id="RU003956"/>
    </source>
</evidence>
<evidence type="ECO:0000313" key="6">
    <source>
        <dbReference type="EMBL" id="PTB44033.1"/>
    </source>
</evidence>
<comment type="similarity">
    <text evidence="1 5">Belongs to the beta-class carbonic anhydrase family.</text>
</comment>
<sequence>MTASLVDEMLERNKNFATSHRPYKFFSESMSRKLPSVLIITCLDPRCKPEEFLCLKPGEAIIFRVGGGRVAPLIAQVASMDCFVGGFREVMIIHHTDCGATYLTAEKIQSHILKEEGVSIKDTNGLVLPVIVDLEQRVHDDVKLLRESKVIRRDLKECIKGYLYDVKTGLVARV</sequence>
<proteinExistence type="inferred from homology"/>
<feature type="binding site" evidence="4">
    <location>
        <position position="44"/>
    </location>
    <ligand>
        <name>Zn(2+)</name>
        <dbReference type="ChEBI" id="CHEBI:29105"/>
    </ligand>
</feature>
<dbReference type="PANTHER" id="PTHR43175:SF3">
    <property type="entry name" value="CARBON DISULFIDE HYDROLASE"/>
    <property type="match status" value="1"/>
</dbReference>
<dbReference type="Gene3D" id="3.40.1050.10">
    <property type="entry name" value="Carbonic anhydrase"/>
    <property type="match status" value="1"/>
</dbReference>
<evidence type="ECO:0000256" key="4">
    <source>
        <dbReference type="PIRSR" id="PIRSR601765-1"/>
    </source>
</evidence>
<protein>
    <recommendedName>
        <fullName evidence="5">Carbonic anhydrase</fullName>
        <ecNumber evidence="5">4.2.1.1</ecNumber>
    </recommendedName>
    <alternativeName>
        <fullName evidence="5">Carbonate dehydratase</fullName>
    </alternativeName>
</protein>
<evidence type="ECO:0000256" key="2">
    <source>
        <dbReference type="ARBA" id="ARBA00022723"/>
    </source>
</evidence>
<dbReference type="SUPFAM" id="SSF53056">
    <property type="entry name" value="beta-carbonic anhydrase, cab"/>
    <property type="match status" value="1"/>
</dbReference>
<name>A0A2T3ZGX0_TRIA4</name>
<comment type="catalytic activity">
    <reaction evidence="5">
        <text>hydrogencarbonate + H(+) = CO2 + H2O</text>
        <dbReference type="Rhea" id="RHEA:10748"/>
        <dbReference type="ChEBI" id="CHEBI:15377"/>
        <dbReference type="ChEBI" id="CHEBI:15378"/>
        <dbReference type="ChEBI" id="CHEBI:16526"/>
        <dbReference type="ChEBI" id="CHEBI:17544"/>
        <dbReference type="EC" id="4.2.1.1"/>
    </reaction>
</comment>
<comment type="cofactor">
    <cofactor evidence="4">
        <name>Zn(2+)</name>
        <dbReference type="ChEBI" id="CHEBI:29105"/>
    </cofactor>
    <text evidence="4">Binds 1 zinc ion per subunit.</text>
</comment>
<dbReference type="Pfam" id="PF00484">
    <property type="entry name" value="Pro_CA"/>
    <property type="match status" value="1"/>
</dbReference>
<evidence type="ECO:0000256" key="1">
    <source>
        <dbReference type="ARBA" id="ARBA00006217"/>
    </source>
</evidence>
<dbReference type="GO" id="GO:0004089">
    <property type="term" value="F:carbonate dehydratase activity"/>
    <property type="evidence" value="ECO:0007669"/>
    <property type="project" value="UniProtKB-UniRule"/>
</dbReference>
<evidence type="ECO:0000256" key="3">
    <source>
        <dbReference type="ARBA" id="ARBA00022833"/>
    </source>
</evidence>
<dbReference type="InterPro" id="IPR036874">
    <property type="entry name" value="Carbonic_anhydrase_sf"/>
</dbReference>
<feature type="binding site" evidence="4">
    <location>
        <position position="95"/>
    </location>
    <ligand>
        <name>Zn(2+)</name>
        <dbReference type="ChEBI" id="CHEBI:29105"/>
    </ligand>
</feature>
<dbReference type="EC" id="4.2.1.1" evidence="5"/>
<organism evidence="6 7">
    <name type="scientific">Trichoderma asperellum (strain ATCC 204424 / CBS 433.97 / NBRC 101777)</name>
    <dbReference type="NCBI Taxonomy" id="1042311"/>
    <lineage>
        <taxon>Eukaryota</taxon>
        <taxon>Fungi</taxon>
        <taxon>Dikarya</taxon>
        <taxon>Ascomycota</taxon>
        <taxon>Pezizomycotina</taxon>
        <taxon>Sordariomycetes</taxon>
        <taxon>Hypocreomycetidae</taxon>
        <taxon>Hypocreales</taxon>
        <taxon>Hypocreaceae</taxon>
        <taxon>Trichoderma</taxon>
    </lineage>
</organism>
<dbReference type="OrthoDB" id="10248475at2759"/>
<gene>
    <name evidence="6" type="ORF">M441DRAFT_65804</name>
</gene>
<dbReference type="PANTHER" id="PTHR43175">
    <property type="entry name" value="CARBONIC ANHYDRASE"/>
    <property type="match status" value="1"/>
</dbReference>
<keyword evidence="7" id="KW-1185">Reference proteome</keyword>
<comment type="function">
    <text evidence="5">Reversible hydration of carbon dioxide.</text>
</comment>
<keyword evidence="2 4" id="KW-0479">Metal-binding</keyword>
<dbReference type="SMART" id="SM00947">
    <property type="entry name" value="Pro_CA"/>
    <property type="match status" value="1"/>
</dbReference>
<keyword evidence="5" id="KW-0456">Lyase</keyword>
<dbReference type="STRING" id="1042311.A0A2T3ZGX0"/>
<accession>A0A2T3ZGX0</accession>
<feature type="binding site" evidence="4">
    <location>
        <position position="98"/>
    </location>
    <ligand>
        <name>Zn(2+)</name>
        <dbReference type="ChEBI" id="CHEBI:29105"/>
    </ligand>
</feature>
<keyword evidence="3 4" id="KW-0862">Zinc</keyword>
<evidence type="ECO:0000313" key="7">
    <source>
        <dbReference type="Proteomes" id="UP000240493"/>
    </source>
</evidence>
<feature type="binding site" evidence="4">
    <location>
        <position position="42"/>
    </location>
    <ligand>
        <name>Zn(2+)</name>
        <dbReference type="ChEBI" id="CHEBI:29105"/>
    </ligand>
</feature>
<dbReference type="AlphaFoldDB" id="A0A2T3ZGX0"/>
<reference evidence="6 7" key="1">
    <citation type="submission" date="2016-07" db="EMBL/GenBank/DDBJ databases">
        <title>Multiple horizontal gene transfer events from other fungi enriched the ability of initially mycotrophic Trichoderma (Ascomycota) to feed on dead plant biomass.</title>
        <authorList>
            <consortium name="DOE Joint Genome Institute"/>
            <person name="Aerts A."/>
            <person name="Atanasova L."/>
            <person name="Chenthamara K."/>
            <person name="Zhang J."/>
            <person name="Grujic M."/>
            <person name="Henrissat B."/>
            <person name="Kuo A."/>
            <person name="Salamov A."/>
            <person name="Lipzen A."/>
            <person name="Labutti K."/>
            <person name="Barry K."/>
            <person name="Miao Y."/>
            <person name="Rahimi M.J."/>
            <person name="Shen Q."/>
            <person name="Grigoriev I.V."/>
            <person name="Kubicek C.P."/>
            <person name="Druzhinina I.S."/>
        </authorList>
    </citation>
    <scope>NUCLEOTIDE SEQUENCE [LARGE SCALE GENOMIC DNA]</scope>
    <source>
        <strain evidence="6 7">CBS 433.97</strain>
    </source>
</reference>
<dbReference type="InterPro" id="IPR001765">
    <property type="entry name" value="Carbonic_anhydrase"/>
</dbReference>
<dbReference type="Proteomes" id="UP000240493">
    <property type="component" value="Unassembled WGS sequence"/>
</dbReference>
<dbReference type="GO" id="GO:0008270">
    <property type="term" value="F:zinc ion binding"/>
    <property type="evidence" value="ECO:0007669"/>
    <property type="project" value="UniProtKB-UniRule"/>
</dbReference>